<organism evidence="1 2">
    <name type="scientific">Fusarium fujikuroi</name>
    <name type="common">Bakanae and foot rot disease fungus</name>
    <name type="synonym">Gibberella fujikuroi</name>
    <dbReference type="NCBI Taxonomy" id="5127"/>
    <lineage>
        <taxon>Eukaryota</taxon>
        <taxon>Fungi</taxon>
        <taxon>Dikarya</taxon>
        <taxon>Ascomycota</taxon>
        <taxon>Pezizomycotina</taxon>
        <taxon>Sordariomycetes</taxon>
        <taxon>Hypocreomycetidae</taxon>
        <taxon>Hypocreales</taxon>
        <taxon>Nectriaceae</taxon>
        <taxon>Fusarium</taxon>
        <taxon>Fusarium fujikuroi species complex</taxon>
    </lineage>
</organism>
<reference evidence="1" key="1">
    <citation type="submission" date="2019-05" db="EMBL/GenBank/DDBJ databases">
        <authorList>
            <person name="Piombo E."/>
        </authorList>
    </citation>
    <scope>NUCLEOTIDE SEQUENCE</scope>
    <source>
        <strain evidence="1">C2S</strain>
    </source>
</reference>
<accession>A0A2H3S9V3</accession>
<evidence type="ECO:0000313" key="2">
    <source>
        <dbReference type="Proteomes" id="UP000760494"/>
    </source>
</evidence>
<comment type="caution">
    <text evidence="1">The sequence shown here is derived from an EMBL/GenBank/DDBJ whole genome shotgun (WGS) entry which is preliminary data.</text>
</comment>
<proteinExistence type="predicted"/>
<dbReference type="AlphaFoldDB" id="A0A2H3S9V3"/>
<protein>
    <submittedName>
        <fullName evidence="1">Uncharacterized protein</fullName>
    </submittedName>
</protein>
<dbReference type="EMBL" id="CABFJX010000124">
    <property type="protein sequence ID" value="VTT64981.1"/>
    <property type="molecule type" value="Genomic_DNA"/>
</dbReference>
<name>A0A2H3S9V3_FUSFU</name>
<sequence>MVRYSQLFDHVFGFLLTVMRDGLDATYEEPHFNLSPNQYRLNTKVYVAVDAYDVQDIGDSMKSQLISTSGYAIDVHWSGVSFVYRGANENGSWTTNSATSEGGRSGMTSCGSASN</sequence>
<dbReference type="Proteomes" id="UP000760494">
    <property type="component" value="Unassembled WGS sequence"/>
</dbReference>
<evidence type="ECO:0000313" key="1">
    <source>
        <dbReference type="EMBL" id="VTT64981.1"/>
    </source>
</evidence>
<gene>
    <name evidence="1" type="ORF">C2S_5740</name>
</gene>